<gene>
    <name evidence="1" type="ORF">R3P38DRAFT_2392724</name>
</gene>
<evidence type="ECO:0000313" key="1">
    <source>
        <dbReference type="EMBL" id="KAK6971884.1"/>
    </source>
</evidence>
<feature type="non-terminal residue" evidence="1">
    <location>
        <position position="1"/>
    </location>
</feature>
<accession>A0AAV9Z5V1</accession>
<name>A0AAV9Z5V1_9AGAR</name>
<keyword evidence="2" id="KW-1185">Reference proteome</keyword>
<dbReference type="Proteomes" id="UP001362999">
    <property type="component" value="Unassembled WGS sequence"/>
</dbReference>
<sequence>LLVIIIALYIFLTVLPLQYLNSPYRTPLSGILWRVLRTFRSGWRFQFQLGKSDNSSTMKNDDETIFEAITRHATVASADRFDRDRQALFWTVKSLSDERELELFVRGVPNTLWGPEFPRHAYTPHFRRLVLDPKINLYGRIQALLRSCQSSLLTPEASEHRQIVCLQALWAITSLFTGPPHCAPSWLSIPLAMHYADFVHRGQSDLAHYAVSAVSLAHWVALCPLEGFYQDLLVAERIMARGNVPDMTSIHNFMTSWQSLGLSWLFTGENHELQSGHSARLVPRLIQHVGRVAISQPWDIRLRYIAEAAQLKSPPYYYYHTLAMLTPRRPCLGARFNINTTLSGVVEEQMRSDNGANEGWHDRTVQ</sequence>
<protein>
    <submittedName>
        <fullName evidence="1">Uncharacterized protein</fullName>
    </submittedName>
</protein>
<comment type="caution">
    <text evidence="1">The sequence shown here is derived from an EMBL/GenBank/DDBJ whole genome shotgun (WGS) entry which is preliminary data.</text>
</comment>
<reference evidence="1 2" key="1">
    <citation type="journal article" date="2024" name="J Genomics">
        <title>Draft genome sequencing and assembly of Favolaschia claudopus CIRM-BRFM 2984 isolated from oak limbs.</title>
        <authorList>
            <person name="Navarro D."/>
            <person name="Drula E."/>
            <person name="Chaduli D."/>
            <person name="Cazenave R."/>
            <person name="Ahrendt S."/>
            <person name="Wang J."/>
            <person name="Lipzen A."/>
            <person name="Daum C."/>
            <person name="Barry K."/>
            <person name="Grigoriev I.V."/>
            <person name="Favel A."/>
            <person name="Rosso M.N."/>
            <person name="Martin F."/>
        </authorList>
    </citation>
    <scope>NUCLEOTIDE SEQUENCE [LARGE SCALE GENOMIC DNA]</scope>
    <source>
        <strain evidence="1 2">CIRM-BRFM 2984</strain>
    </source>
</reference>
<feature type="non-terminal residue" evidence="1">
    <location>
        <position position="366"/>
    </location>
</feature>
<evidence type="ECO:0000313" key="2">
    <source>
        <dbReference type="Proteomes" id="UP001362999"/>
    </source>
</evidence>
<dbReference type="AlphaFoldDB" id="A0AAV9Z5V1"/>
<proteinExistence type="predicted"/>
<organism evidence="1 2">
    <name type="scientific">Favolaschia claudopus</name>
    <dbReference type="NCBI Taxonomy" id="2862362"/>
    <lineage>
        <taxon>Eukaryota</taxon>
        <taxon>Fungi</taxon>
        <taxon>Dikarya</taxon>
        <taxon>Basidiomycota</taxon>
        <taxon>Agaricomycotina</taxon>
        <taxon>Agaricomycetes</taxon>
        <taxon>Agaricomycetidae</taxon>
        <taxon>Agaricales</taxon>
        <taxon>Marasmiineae</taxon>
        <taxon>Mycenaceae</taxon>
        <taxon>Favolaschia</taxon>
    </lineage>
</organism>
<dbReference type="EMBL" id="JAWWNJ010000202">
    <property type="protein sequence ID" value="KAK6971884.1"/>
    <property type="molecule type" value="Genomic_DNA"/>
</dbReference>